<reference evidence="1 2" key="1">
    <citation type="submission" date="2021-06" db="EMBL/GenBank/DDBJ databases">
        <authorList>
            <person name="Kallberg Y."/>
            <person name="Tangrot J."/>
            <person name="Rosling A."/>
        </authorList>
    </citation>
    <scope>NUCLEOTIDE SEQUENCE [LARGE SCALE GENOMIC DNA]</scope>
    <source>
        <strain evidence="1 2">120-4 pot B 10/14</strain>
    </source>
</reference>
<evidence type="ECO:0000313" key="2">
    <source>
        <dbReference type="Proteomes" id="UP000789901"/>
    </source>
</evidence>
<proteinExistence type="predicted"/>
<protein>
    <submittedName>
        <fullName evidence="1">17005_t:CDS:1</fullName>
    </submittedName>
</protein>
<gene>
    <name evidence="1" type="ORF">GMARGA_LOCUS37797</name>
</gene>
<organism evidence="1 2">
    <name type="scientific">Gigaspora margarita</name>
    <dbReference type="NCBI Taxonomy" id="4874"/>
    <lineage>
        <taxon>Eukaryota</taxon>
        <taxon>Fungi</taxon>
        <taxon>Fungi incertae sedis</taxon>
        <taxon>Mucoromycota</taxon>
        <taxon>Glomeromycotina</taxon>
        <taxon>Glomeromycetes</taxon>
        <taxon>Diversisporales</taxon>
        <taxon>Gigasporaceae</taxon>
        <taxon>Gigaspora</taxon>
    </lineage>
</organism>
<dbReference type="Proteomes" id="UP000789901">
    <property type="component" value="Unassembled WGS sequence"/>
</dbReference>
<name>A0ABN7X266_GIGMA</name>
<keyword evidence="2" id="KW-1185">Reference proteome</keyword>
<sequence length="175" mass="20554">MPGSISTSAVPLSSPSTLPNETTDEIADCYLLCPCLCCQSKGFNVLVYWHCFWCQKDNVQNKVQLSSDGQLSCTICSRRFFITYQCFSCESCHKIEKVSTYHMYPNWLDILLLEKIIYTFQRTINIVPDDELDYHTQFEDYKEGILVPALDILRQEYFNKCHLYYIKYPFQENEK</sequence>
<accession>A0ABN7X266</accession>
<dbReference type="EMBL" id="CAJVQB010080689">
    <property type="protein sequence ID" value="CAG8845726.1"/>
    <property type="molecule type" value="Genomic_DNA"/>
</dbReference>
<comment type="caution">
    <text evidence="1">The sequence shown here is derived from an EMBL/GenBank/DDBJ whole genome shotgun (WGS) entry which is preliminary data.</text>
</comment>
<feature type="non-terminal residue" evidence="1">
    <location>
        <position position="175"/>
    </location>
</feature>
<evidence type="ECO:0000313" key="1">
    <source>
        <dbReference type="EMBL" id="CAG8845726.1"/>
    </source>
</evidence>